<dbReference type="CDD" id="cd05233">
    <property type="entry name" value="SDR_c"/>
    <property type="match status" value="1"/>
</dbReference>
<evidence type="ECO:0000313" key="4">
    <source>
        <dbReference type="EMBL" id="QIW94757.1"/>
    </source>
</evidence>
<dbReference type="AlphaFoldDB" id="A0A6H0XJE5"/>
<dbReference type="InterPro" id="IPR051122">
    <property type="entry name" value="SDR_DHRS6-like"/>
</dbReference>
<evidence type="ECO:0008006" key="6">
    <source>
        <dbReference type="Google" id="ProtNLM"/>
    </source>
</evidence>
<dbReference type="InterPro" id="IPR057571">
    <property type="entry name" value="SDR_PhqE-like"/>
</dbReference>
<name>A0A6H0XJE5_9PEZI</name>
<dbReference type="InterPro" id="IPR036291">
    <property type="entry name" value="NAD(P)-bd_dom_sf"/>
</dbReference>
<reference evidence="4 5" key="1">
    <citation type="journal article" date="2016" name="Sci. Rep.">
        <title>Peltaster fructicola genome reveals evolution from an invasive phytopathogen to an ectophytic parasite.</title>
        <authorList>
            <person name="Xu C."/>
            <person name="Chen H."/>
            <person name="Gleason M.L."/>
            <person name="Xu J.R."/>
            <person name="Liu H."/>
            <person name="Zhang R."/>
            <person name="Sun G."/>
        </authorList>
    </citation>
    <scope>NUCLEOTIDE SEQUENCE [LARGE SCALE GENOMIC DNA]</scope>
    <source>
        <strain evidence="4 5">LNHT1506</strain>
    </source>
</reference>
<dbReference type="Proteomes" id="UP000503462">
    <property type="component" value="Chromosome 1"/>
</dbReference>
<dbReference type="PANTHER" id="PTHR43477:SF1">
    <property type="entry name" value="DIHYDROANTICAPSIN 7-DEHYDROGENASE"/>
    <property type="match status" value="1"/>
</dbReference>
<organism evidence="4 5">
    <name type="scientific">Peltaster fructicola</name>
    <dbReference type="NCBI Taxonomy" id="286661"/>
    <lineage>
        <taxon>Eukaryota</taxon>
        <taxon>Fungi</taxon>
        <taxon>Dikarya</taxon>
        <taxon>Ascomycota</taxon>
        <taxon>Pezizomycotina</taxon>
        <taxon>Dothideomycetes</taxon>
        <taxon>Dothideomycetes incertae sedis</taxon>
        <taxon>Peltaster</taxon>
    </lineage>
</organism>
<protein>
    <recommendedName>
        <fullName evidence="6">Ketoreductase (KR) domain-containing protein</fullName>
    </recommendedName>
</protein>
<dbReference type="EMBL" id="CP051139">
    <property type="protein sequence ID" value="QIW94757.1"/>
    <property type="molecule type" value="Genomic_DNA"/>
</dbReference>
<dbReference type="InterPro" id="IPR002347">
    <property type="entry name" value="SDR_fam"/>
</dbReference>
<proteinExistence type="inferred from homology"/>
<accession>A0A6H0XJE5</accession>
<comment type="similarity">
    <text evidence="1">Belongs to the short-chain dehydrogenases/reductases (SDR) family.</text>
</comment>
<dbReference type="PANTHER" id="PTHR43477">
    <property type="entry name" value="DIHYDROANTICAPSIN 7-DEHYDROGENASE"/>
    <property type="match status" value="1"/>
</dbReference>
<evidence type="ECO:0000313" key="5">
    <source>
        <dbReference type="Proteomes" id="UP000503462"/>
    </source>
</evidence>
<dbReference type="Pfam" id="PF23441">
    <property type="entry name" value="SDR"/>
    <property type="match status" value="1"/>
</dbReference>
<dbReference type="PRINTS" id="PR00081">
    <property type="entry name" value="GDHRDH"/>
</dbReference>
<dbReference type="OrthoDB" id="294295at2759"/>
<gene>
    <name evidence="4" type="ORF">AMS68_000275</name>
</gene>
<dbReference type="SUPFAM" id="SSF51735">
    <property type="entry name" value="NAD(P)-binding Rossmann-fold domains"/>
    <property type="match status" value="1"/>
</dbReference>
<keyword evidence="3" id="KW-0560">Oxidoreductase</keyword>
<evidence type="ECO:0000256" key="3">
    <source>
        <dbReference type="ARBA" id="ARBA00023002"/>
    </source>
</evidence>
<keyword evidence="5" id="KW-1185">Reference proteome</keyword>
<dbReference type="GO" id="GO:0016491">
    <property type="term" value="F:oxidoreductase activity"/>
    <property type="evidence" value="ECO:0007669"/>
    <property type="project" value="UniProtKB-KW"/>
</dbReference>
<evidence type="ECO:0000256" key="2">
    <source>
        <dbReference type="ARBA" id="ARBA00022857"/>
    </source>
</evidence>
<sequence>MSDQVKYTQKLKGKKVLITGGTSGIGFCVAEASLESGATVIVSSSNPDRVEKAVKRLQQSYPSAASKISGHAADLGTEDTLDASVKALLEKCGKLDHIIHTAGDSLAQLSLESAELSQIKQAGMVRFFAPLMIGKHARQYLNPGLESSLIITTGSTSERPFPGWTIITSYATGLQGMTRALALDLKPIRVNLVSPGAVETELWDPMGEEAKSALLKRIEGTLPTGRVPGPEDLAEAYLYLMRDNNITGSMISSNGGTLLV</sequence>
<evidence type="ECO:0000256" key="1">
    <source>
        <dbReference type="ARBA" id="ARBA00006484"/>
    </source>
</evidence>
<keyword evidence="2" id="KW-0521">NADP</keyword>
<dbReference type="Gene3D" id="3.40.50.720">
    <property type="entry name" value="NAD(P)-binding Rossmann-like Domain"/>
    <property type="match status" value="1"/>
</dbReference>